<evidence type="ECO:0000313" key="1">
    <source>
        <dbReference type="EMBL" id="MDY0407036.1"/>
    </source>
</evidence>
<reference evidence="1 2" key="1">
    <citation type="submission" date="2023-10" db="EMBL/GenBank/DDBJ databases">
        <title>179-bfca-hs.</title>
        <authorList>
            <person name="Miliotis G."/>
            <person name="Sengupta P."/>
            <person name="Hameed A."/>
            <person name="Chuvochina M."/>
            <person name="Mcdonagh F."/>
            <person name="Simpson A.C."/>
            <person name="Singh N.K."/>
            <person name="Rekha P.D."/>
            <person name="Raman K."/>
            <person name="Hugenholtz P."/>
            <person name="Venkateswaran K."/>
        </authorList>
    </citation>
    <scope>NUCLEOTIDE SEQUENCE [LARGE SCALE GENOMIC DNA]</scope>
    <source>
        <strain evidence="1 2">179-BFC-A-HS</strain>
    </source>
</reference>
<evidence type="ECO:0000313" key="2">
    <source>
        <dbReference type="Proteomes" id="UP001228376"/>
    </source>
</evidence>
<proteinExistence type="predicted"/>
<comment type="caution">
    <text evidence="1">The sequence shown here is derived from an EMBL/GenBank/DDBJ whole genome shotgun (WGS) entry which is preliminary data.</text>
</comment>
<dbReference type="InterPro" id="IPR023696">
    <property type="entry name" value="Ureohydrolase_dom_sf"/>
</dbReference>
<accession>A0ABU5CMB0</accession>
<dbReference type="RefSeq" id="WP_320385137.1">
    <property type="nucleotide sequence ID" value="NZ_JAROCA020000003.1"/>
</dbReference>
<dbReference type="EMBL" id="JAROCA020000003">
    <property type="protein sequence ID" value="MDY0407036.1"/>
    <property type="molecule type" value="Genomic_DNA"/>
</dbReference>
<protein>
    <recommendedName>
        <fullName evidence="3">Arginase family protein</fullName>
    </recommendedName>
</protein>
<organism evidence="1 2">
    <name type="scientific">Tigheibacillus jepli</name>
    <dbReference type="NCBI Taxonomy" id="3035914"/>
    <lineage>
        <taxon>Bacteria</taxon>
        <taxon>Bacillati</taxon>
        <taxon>Bacillota</taxon>
        <taxon>Bacilli</taxon>
        <taxon>Bacillales</taxon>
        <taxon>Bacillaceae</taxon>
        <taxon>Tigheibacillus</taxon>
    </lineage>
</organism>
<gene>
    <name evidence="1" type="ORF">P5G51_018330</name>
</gene>
<keyword evidence="2" id="KW-1185">Reference proteome</keyword>
<dbReference type="Gene3D" id="3.40.800.10">
    <property type="entry name" value="Ureohydrolase domain"/>
    <property type="match status" value="1"/>
</dbReference>
<dbReference type="SUPFAM" id="SSF52768">
    <property type="entry name" value="Arginase/deacetylase"/>
    <property type="match status" value="1"/>
</dbReference>
<name>A0ABU5CMB0_9BACI</name>
<sequence length="123" mass="14189">MDSKIVMLNFDRSYLHQDFFKNESVQWIDFADMLGVHMFCEKHTAQQITAAFPENMDRKLAFLGGGNFHYVSYLLLSKITKPFSLVLFDHHTDMMPSPSEELISCGSWVLKALEKLPHCKKSS</sequence>
<dbReference type="Proteomes" id="UP001228376">
    <property type="component" value="Unassembled WGS sequence"/>
</dbReference>
<evidence type="ECO:0008006" key="3">
    <source>
        <dbReference type="Google" id="ProtNLM"/>
    </source>
</evidence>